<gene>
    <name evidence="2" type="ORF">FNJ60_02960</name>
</gene>
<keyword evidence="3" id="KW-1185">Reference proteome</keyword>
<protein>
    <submittedName>
        <fullName evidence="2">GNAT family N-acetyltransferase</fullName>
    </submittedName>
</protein>
<dbReference type="CDD" id="cd04301">
    <property type="entry name" value="NAT_SF"/>
    <property type="match status" value="1"/>
</dbReference>
<dbReference type="PROSITE" id="PS51186">
    <property type="entry name" value="GNAT"/>
    <property type="match status" value="1"/>
</dbReference>
<dbReference type="Proteomes" id="UP000324383">
    <property type="component" value="Unassembled WGS sequence"/>
</dbReference>
<dbReference type="InterPro" id="IPR016181">
    <property type="entry name" value="Acyl_CoA_acyltransferase"/>
</dbReference>
<dbReference type="Gene3D" id="3.40.630.30">
    <property type="match status" value="1"/>
</dbReference>
<dbReference type="GO" id="GO:0016747">
    <property type="term" value="F:acyltransferase activity, transferring groups other than amino-acyl groups"/>
    <property type="evidence" value="ECO:0007669"/>
    <property type="project" value="InterPro"/>
</dbReference>
<feature type="domain" description="N-acetyltransferase" evidence="1">
    <location>
        <begin position="2"/>
        <end position="153"/>
    </location>
</feature>
<organism evidence="2 3">
    <name type="scientific">Bacteroides pyogenes</name>
    <dbReference type="NCBI Taxonomy" id="310300"/>
    <lineage>
        <taxon>Bacteria</taxon>
        <taxon>Pseudomonadati</taxon>
        <taxon>Bacteroidota</taxon>
        <taxon>Bacteroidia</taxon>
        <taxon>Bacteroidales</taxon>
        <taxon>Bacteroidaceae</taxon>
        <taxon>Bacteroides</taxon>
    </lineage>
</organism>
<dbReference type="AlphaFoldDB" id="A0A5D3FEF0"/>
<evidence type="ECO:0000259" key="1">
    <source>
        <dbReference type="PROSITE" id="PS51186"/>
    </source>
</evidence>
<accession>A0A5D3FEF0</accession>
<reference evidence="2 3" key="1">
    <citation type="submission" date="2019-07" db="EMBL/GenBank/DDBJ databases">
        <title>Draft Genome Sequences of Bacteroides pyogenes Strains Isolated from the Uterus Holstein Dairy Cows with Metritis.</title>
        <authorList>
            <person name="Cunha F."/>
            <person name="Galvao K.N."/>
            <person name="Jeon S.J."/>
            <person name="Jeong K.C."/>
        </authorList>
    </citation>
    <scope>NUCLEOTIDE SEQUENCE [LARGE SCALE GENOMIC DNA]</scope>
    <source>
        <strain evidence="2 3">KG-31</strain>
    </source>
</reference>
<sequence>MIRFQPIQTSDVKYYRFMEKLLTEAFPPEEYRPLEDVRQYTDQTNNFYNNIILNDEQPIGFITYWAFERFFYIEHLAMNPVHRNKGYGKQVIEQLYKRLNLPIVLEVERPTDEISQRRIHFYERHGFCLWKNNYNQPPYKKGDPYLPMYLMAYGNLTSENHFEEVKEQLYTTVYNVR</sequence>
<evidence type="ECO:0000313" key="2">
    <source>
        <dbReference type="EMBL" id="TYK35030.1"/>
    </source>
</evidence>
<dbReference type="RefSeq" id="WP_148727931.1">
    <property type="nucleotide sequence ID" value="NZ_CP197398.1"/>
</dbReference>
<dbReference type="SUPFAM" id="SSF55729">
    <property type="entry name" value="Acyl-CoA N-acyltransferases (Nat)"/>
    <property type="match status" value="1"/>
</dbReference>
<keyword evidence="2" id="KW-0808">Transferase</keyword>
<dbReference type="InterPro" id="IPR000182">
    <property type="entry name" value="GNAT_dom"/>
</dbReference>
<proteinExistence type="predicted"/>
<evidence type="ECO:0000313" key="3">
    <source>
        <dbReference type="Proteomes" id="UP000324383"/>
    </source>
</evidence>
<dbReference type="Pfam" id="PF00583">
    <property type="entry name" value="Acetyltransf_1"/>
    <property type="match status" value="1"/>
</dbReference>
<name>A0A5D3FEF0_9BACE</name>
<comment type="caution">
    <text evidence="2">The sequence shown here is derived from an EMBL/GenBank/DDBJ whole genome shotgun (WGS) entry which is preliminary data.</text>
</comment>
<dbReference type="EMBL" id="VKLW01000004">
    <property type="protein sequence ID" value="TYK35030.1"/>
    <property type="molecule type" value="Genomic_DNA"/>
</dbReference>